<dbReference type="RefSeq" id="WP_143316594.1">
    <property type="nucleotide sequence ID" value="NZ_JACSRA010000003.1"/>
</dbReference>
<keyword evidence="1" id="KW-1133">Transmembrane helix</keyword>
<dbReference type="Proteomes" id="UP000627781">
    <property type="component" value="Unassembled WGS sequence"/>
</dbReference>
<reference evidence="2 3" key="1">
    <citation type="submission" date="2020-08" db="EMBL/GenBank/DDBJ databases">
        <title>A Genomic Blueprint of the Chicken Gut Microbiome.</title>
        <authorList>
            <person name="Gilroy R."/>
            <person name="Ravi A."/>
            <person name="Getino M."/>
            <person name="Pursley I."/>
            <person name="Horton D.L."/>
            <person name="Alikhan N.-F."/>
            <person name="Baker D."/>
            <person name="Gharbi K."/>
            <person name="Hall N."/>
            <person name="Watson M."/>
            <person name="Adriaenssens E.M."/>
            <person name="Foster-Nyarko E."/>
            <person name="Jarju S."/>
            <person name="Secka A."/>
            <person name="Antonio M."/>
            <person name="Oren A."/>
            <person name="Chaudhuri R."/>
            <person name="La Ragione R.M."/>
            <person name="Hildebrand F."/>
            <person name="Pallen M.J."/>
        </authorList>
    </citation>
    <scope>NUCLEOTIDE SEQUENCE [LARGE SCALE GENOMIC DNA]</scope>
    <source>
        <strain evidence="2 3">Sa3CVN1</strain>
    </source>
</reference>
<keyword evidence="3" id="KW-1185">Reference proteome</keyword>
<feature type="transmembrane region" description="Helical" evidence="1">
    <location>
        <begin position="34"/>
        <end position="57"/>
    </location>
</feature>
<feature type="transmembrane region" description="Helical" evidence="1">
    <location>
        <begin position="63"/>
        <end position="81"/>
    </location>
</feature>
<feature type="transmembrane region" description="Helical" evidence="1">
    <location>
        <begin position="6"/>
        <end position="22"/>
    </location>
</feature>
<dbReference type="InterPro" id="IPR019277">
    <property type="entry name" value="DUF2304"/>
</dbReference>
<gene>
    <name evidence="2" type="ORF">H9661_02540</name>
</gene>
<keyword evidence="1" id="KW-0472">Membrane</keyword>
<evidence type="ECO:0000313" key="3">
    <source>
        <dbReference type="Proteomes" id="UP000627781"/>
    </source>
</evidence>
<dbReference type="Pfam" id="PF10066">
    <property type="entry name" value="DUF2304"/>
    <property type="match status" value="1"/>
</dbReference>
<organism evidence="2 3">
    <name type="scientific">Clostridium cibarium</name>
    <dbReference type="NCBI Taxonomy" id="2762247"/>
    <lineage>
        <taxon>Bacteria</taxon>
        <taxon>Bacillati</taxon>
        <taxon>Bacillota</taxon>
        <taxon>Clostridia</taxon>
        <taxon>Eubacteriales</taxon>
        <taxon>Clostridiaceae</taxon>
        <taxon>Clostridium</taxon>
    </lineage>
</organism>
<protein>
    <submittedName>
        <fullName evidence="2">DUF2304 domain-containing protein</fullName>
    </submittedName>
</protein>
<evidence type="ECO:0000256" key="1">
    <source>
        <dbReference type="SAM" id="Phobius"/>
    </source>
</evidence>
<dbReference type="EMBL" id="JACSRA010000003">
    <property type="protein sequence ID" value="MBD7910225.1"/>
    <property type="molecule type" value="Genomic_DNA"/>
</dbReference>
<proteinExistence type="predicted"/>
<name>A0ABR8PQ21_9CLOT</name>
<sequence>MLASIFFIIVAILFMISIISKVKKKKFFERDSFLWMLGSIVVLILAIFPNLIIYLSNLIGIEYAPSLLFLVAIVFILHLLFRQNEQVSLLKEQVKDLGQRVVILEKIIDENRIK</sequence>
<keyword evidence="1" id="KW-0812">Transmembrane</keyword>
<comment type="caution">
    <text evidence="2">The sequence shown here is derived from an EMBL/GenBank/DDBJ whole genome shotgun (WGS) entry which is preliminary data.</text>
</comment>
<accession>A0ABR8PQ21</accession>
<evidence type="ECO:0000313" key="2">
    <source>
        <dbReference type="EMBL" id="MBD7910225.1"/>
    </source>
</evidence>